<evidence type="ECO:0000256" key="1">
    <source>
        <dbReference type="SAM" id="Phobius"/>
    </source>
</evidence>
<accession>A0A3S0P5Y2</accession>
<dbReference type="RefSeq" id="WP_126657612.1">
    <property type="nucleotide sequence ID" value="NZ_RYYR01000003.1"/>
</dbReference>
<dbReference type="InterPro" id="IPR011989">
    <property type="entry name" value="ARM-like"/>
</dbReference>
<keyword evidence="1" id="KW-0472">Membrane</keyword>
<keyword evidence="3" id="KW-1185">Reference proteome</keyword>
<dbReference type="InterPro" id="IPR016024">
    <property type="entry name" value="ARM-type_fold"/>
</dbReference>
<evidence type="ECO:0000313" key="3">
    <source>
        <dbReference type="Proteomes" id="UP000287910"/>
    </source>
</evidence>
<proteinExistence type="predicted"/>
<keyword evidence="1" id="KW-0812">Transmembrane</keyword>
<evidence type="ECO:0000313" key="2">
    <source>
        <dbReference type="EMBL" id="RUL55865.1"/>
    </source>
</evidence>
<sequence>MISITVEILLWIIMVLLLVCFVCIVYIMMQRGRVDQQNKRAKRYLEKTKTLWESYLLEDGFFSVVLIPRGKSEIVAVESLFLSYIHNMYNEEVEEKVREFSKKYLLKHYEKELKDKNWGKRMNALYKIIDFHLVELVPIYESLNREMKTKEEQFVLLKIYSVFDKEKFFTIIFSNKYTFSEIEYKQIFSLLDEDILLQLIEQIEELHLNAQYALIDTVSFKGNIEIIKMLENLLTSSDSEIRIRSLKGIDKMGLVKNFELYIPFVTSPLWEERLMVAKVFLHVPLKFTYAYLMDLLEDTNWRVQTQAANTISEFPDGVQVLNEFILTSVKEDAVKIAEEMLTKRFNLQ</sequence>
<dbReference type="AlphaFoldDB" id="A0A3S0P5Y2"/>
<reference evidence="2 3" key="1">
    <citation type="submission" date="2018-12" db="EMBL/GenBank/DDBJ databases">
        <title>Lysinibacillus antri sp. nov., isolated from a cave soil.</title>
        <authorList>
            <person name="Narsing Rao M.P."/>
            <person name="Zhang H."/>
            <person name="Dong Z.-Y."/>
            <person name="Niu X.-K."/>
            <person name="Zhang K."/>
            <person name="Fang B.-Z."/>
            <person name="Kang Y.-Q."/>
            <person name="Xiao M."/>
            <person name="Li W.-J."/>
        </authorList>
    </citation>
    <scope>NUCLEOTIDE SEQUENCE [LARGE SCALE GENOMIC DNA]</scope>
    <source>
        <strain evidence="2 3">SYSU K30002</strain>
    </source>
</reference>
<dbReference type="EMBL" id="RYYR01000003">
    <property type="protein sequence ID" value="RUL55865.1"/>
    <property type="molecule type" value="Genomic_DNA"/>
</dbReference>
<dbReference type="SUPFAM" id="SSF48371">
    <property type="entry name" value="ARM repeat"/>
    <property type="match status" value="1"/>
</dbReference>
<keyword evidence="1" id="KW-1133">Transmembrane helix</keyword>
<dbReference type="Gene3D" id="1.25.10.10">
    <property type="entry name" value="Leucine-rich Repeat Variant"/>
    <property type="match status" value="1"/>
</dbReference>
<name>A0A3S0P5Y2_9BACI</name>
<organism evidence="2 3">
    <name type="scientific">Lysinibacillus antri</name>
    <dbReference type="NCBI Taxonomy" id="2498145"/>
    <lineage>
        <taxon>Bacteria</taxon>
        <taxon>Bacillati</taxon>
        <taxon>Bacillota</taxon>
        <taxon>Bacilli</taxon>
        <taxon>Bacillales</taxon>
        <taxon>Bacillaceae</taxon>
        <taxon>Lysinibacillus</taxon>
    </lineage>
</organism>
<dbReference type="Proteomes" id="UP000287910">
    <property type="component" value="Unassembled WGS sequence"/>
</dbReference>
<protein>
    <submittedName>
        <fullName evidence="2">HEAT repeat domain-containing protein</fullName>
    </submittedName>
</protein>
<feature type="transmembrane region" description="Helical" evidence="1">
    <location>
        <begin position="6"/>
        <end position="29"/>
    </location>
</feature>
<gene>
    <name evidence="2" type="ORF">EK386_03350</name>
</gene>
<comment type="caution">
    <text evidence="2">The sequence shown here is derived from an EMBL/GenBank/DDBJ whole genome shotgun (WGS) entry which is preliminary data.</text>
</comment>